<name>A0A192TDU9_9HYPH</name>
<feature type="transmembrane region" description="Helical" evidence="1">
    <location>
        <begin position="50"/>
        <end position="69"/>
    </location>
</feature>
<keyword evidence="1" id="KW-1133">Transmembrane helix</keyword>
<keyword evidence="1" id="KW-0472">Membrane</keyword>
<dbReference type="EMBL" id="CP013568">
    <property type="protein sequence ID" value="ANL85453.1"/>
    <property type="molecule type" value="Genomic_DNA"/>
</dbReference>
<dbReference type="Proteomes" id="UP000078551">
    <property type="component" value="Chromosome"/>
</dbReference>
<evidence type="ECO:0000313" key="3">
    <source>
        <dbReference type="EMBL" id="QPK10147.1"/>
    </source>
</evidence>
<gene>
    <name evidence="2" type="ORF">AMC81_CH02693</name>
    <name evidence="3" type="ORF">HER27_006195</name>
</gene>
<accession>A0A192TDU9</accession>
<evidence type="ECO:0000313" key="4">
    <source>
        <dbReference type="Proteomes" id="UP000078551"/>
    </source>
</evidence>
<reference evidence="2 4" key="1">
    <citation type="submission" date="2015-11" db="EMBL/GenBank/DDBJ databases">
        <title>The limits of bacterial species coexistence and the symbiotic plasmid transference in sympatric Rhizobium populations.</title>
        <authorList>
            <person name="Perez-Carrascal O.M."/>
            <person name="VanInsberghe D."/>
            <person name="Juarez S."/>
            <person name="Polz M.F."/>
            <person name="Vinuesa P."/>
            <person name="Gonzalez V."/>
        </authorList>
    </citation>
    <scope>NUCLEOTIDE SEQUENCE [LARGE SCALE GENOMIC DNA]</scope>
    <source>
        <strain evidence="2 4">N771</strain>
    </source>
</reference>
<dbReference type="Proteomes" id="UP000540266">
    <property type="component" value="Chromosome"/>
</dbReference>
<evidence type="ECO:0000256" key="1">
    <source>
        <dbReference type="SAM" id="Phobius"/>
    </source>
</evidence>
<dbReference type="STRING" id="396.AMC85_CH02696"/>
<sequence>MEYDPHYPTILPEFLALSIVFVSNVLIPVSAIVITRMLRRHRWAPHASAFLWVFFSPITLALLATPTMAPGEEAGLGDGIMLIPVLGEIPIVLVVYTMALLYLRPARQNPSAARSLS</sequence>
<organism evidence="3 5">
    <name type="scientific">Rhizobium phaseoli</name>
    <dbReference type="NCBI Taxonomy" id="396"/>
    <lineage>
        <taxon>Bacteria</taxon>
        <taxon>Pseudomonadati</taxon>
        <taxon>Pseudomonadota</taxon>
        <taxon>Alphaproteobacteria</taxon>
        <taxon>Hyphomicrobiales</taxon>
        <taxon>Rhizobiaceae</taxon>
        <taxon>Rhizobium/Agrobacterium group</taxon>
        <taxon>Rhizobium</taxon>
    </lineage>
</organism>
<keyword evidence="1" id="KW-0812">Transmembrane</keyword>
<evidence type="ECO:0000313" key="2">
    <source>
        <dbReference type="EMBL" id="ANL85453.1"/>
    </source>
</evidence>
<protein>
    <submittedName>
        <fullName evidence="3">Uncharacterized protein</fullName>
    </submittedName>
</protein>
<evidence type="ECO:0000313" key="5">
    <source>
        <dbReference type="Proteomes" id="UP000540266"/>
    </source>
</evidence>
<dbReference type="RefSeq" id="WP_016733402.1">
    <property type="nucleotide sequence ID" value="NZ_CP013532.1"/>
</dbReference>
<dbReference type="AlphaFoldDB" id="A0A192TDU9"/>
<dbReference type="GeneID" id="45957979"/>
<dbReference type="EMBL" id="CP064931">
    <property type="protein sequence ID" value="QPK10147.1"/>
    <property type="molecule type" value="Genomic_DNA"/>
</dbReference>
<reference evidence="3 5" key="2">
    <citation type="submission" date="2020-11" db="EMBL/GenBank/DDBJ databases">
        <title>Indigenous Rhizobia Nodulating Common beans in Western Kenya.</title>
        <authorList>
            <person name="Wekesa C.S."/>
            <person name="Oelmueller R."/>
            <person name="Furch A.C."/>
        </authorList>
    </citation>
    <scope>NUCLEOTIDE SEQUENCE [LARGE SCALE GENOMIC DNA]</scope>
    <source>
        <strain evidence="5">BS3</strain>
        <strain evidence="3">S3</strain>
    </source>
</reference>
<feature type="transmembrane region" description="Helical" evidence="1">
    <location>
        <begin position="81"/>
        <end position="103"/>
    </location>
</feature>
<feature type="transmembrane region" description="Helical" evidence="1">
    <location>
        <begin position="14"/>
        <end position="38"/>
    </location>
</feature>
<keyword evidence="4" id="KW-1185">Reference proteome</keyword>
<proteinExistence type="predicted"/>